<dbReference type="InterPro" id="IPR001927">
    <property type="entry name" value="Na/Gal_symport"/>
</dbReference>
<feature type="transmembrane region" description="Helical" evidence="1">
    <location>
        <begin position="241"/>
        <end position="267"/>
    </location>
</feature>
<reference evidence="2" key="1">
    <citation type="journal article" date="2021" name="PeerJ">
        <title>Extensive microbial diversity within the chicken gut microbiome revealed by metagenomics and culture.</title>
        <authorList>
            <person name="Gilroy R."/>
            <person name="Ravi A."/>
            <person name="Getino M."/>
            <person name="Pursley I."/>
            <person name="Horton D.L."/>
            <person name="Alikhan N.F."/>
            <person name="Baker D."/>
            <person name="Gharbi K."/>
            <person name="Hall N."/>
            <person name="Watson M."/>
            <person name="Adriaenssens E.M."/>
            <person name="Foster-Nyarko E."/>
            <person name="Jarju S."/>
            <person name="Secka A."/>
            <person name="Antonio M."/>
            <person name="Oren A."/>
            <person name="Chaudhuri R.R."/>
            <person name="La Ragione R."/>
            <person name="Hildebrand F."/>
            <person name="Pallen M.J."/>
        </authorList>
    </citation>
    <scope>NUCLEOTIDE SEQUENCE</scope>
    <source>
        <strain evidence="2">CHK192-9172</strain>
    </source>
</reference>
<feature type="transmembrane region" description="Helical" evidence="1">
    <location>
        <begin position="163"/>
        <end position="187"/>
    </location>
</feature>
<dbReference type="GO" id="GO:0005886">
    <property type="term" value="C:plasma membrane"/>
    <property type="evidence" value="ECO:0007669"/>
    <property type="project" value="TreeGrafter"/>
</dbReference>
<feature type="transmembrane region" description="Helical" evidence="1">
    <location>
        <begin position="93"/>
        <end position="116"/>
    </location>
</feature>
<proteinExistence type="predicted"/>
<evidence type="ECO:0000256" key="1">
    <source>
        <dbReference type="SAM" id="Phobius"/>
    </source>
</evidence>
<dbReference type="InterPro" id="IPR039672">
    <property type="entry name" value="MFS_2"/>
</dbReference>
<gene>
    <name evidence="2" type="ORF">IAA08_10500</name>
</gene>
<dbReference type="EMBL" id="DXCH01000283">
    <property type="protein sequence ID" value="HIZ08347.1"/>
    <property type="molecule type" value="Genomic_DNA"/>
</dbReference>
<feature type="transmembrane region" description="Helical" evidence="1">
    <location>
        <begin position="419"/>
        <end position="438"/>
    </location>
</feature>
<feature type="transmembrane region" description="Helical" evidence="1">
    <location>
        <begin position="122"/>
        <end position="142"/>
    </location>
</feature>
<keyword evidence="1" id="KW-1133">Transmembrane helix</keyword>
<comment type="caution">
    <text evidence="2">The sequence shown here is derived from an EMBL/GenBank/DDBJ whole genome shotgun (WGS) entry which is preliminary data.</text>
</comment>
<dbReference type="GO" id="GO:0006814">
    <property type="term" value="P:sodium ion transport"/>
    <property type="evidence" value="ECO:0007669"/>
    <property type="project" value="InterPro"/>
</dbReference>
<sequence>MRSASSEVKTFSEFAKVPVKEKFCYFFGEFGSQSIIYYLVLTYSVFFYTDVMHLSAATVGIIVVVSRCCDALTDLVIGSLVDRTKSKLGKARFWCLIMTVPYAISMLLIYCVPAGWSATHQWIYIIITYNLATSICYTFENIPWGTLSTLISRDKVQRSQLSSLRMVGSPLAGAVGVTIALNLVGVFGGTQRAWIQAMSIFAVVCIIINMVCVFNIKERVKDTVTPEKSKHDIPSVLRNKYWWYCIAIIGLYNTFITCFSTFLPYYSTYALNNTMYTTYINNSQMITMGATALFVLWLCRKVDTLLIIRAGMVISIIGSVIGILAPLNLPVLMVSAVVRAFGMGLLAALIHALVGDAVEYGFWRTGHRAPGTTYASQGLGNKLGVLLGGGLCPIILGMAGYDGAKEVQSASAMNVISTVYLWLPLVFSAIIFVIMLFYRLNQTNYNKIVSDLNQGIFHPKAPYVDAAAVEAAKAAGGAGEKNG</sequence>
<dbReference type="GO" id="GO:0015293">
    <property type="term" value="F:symporter activity"/>
    <property type="evidence" value="ECO:0007669"/>
    <property type="project" value="InterPro"/>
</dbReference>
<organism evidence="2 3">
    <name type="scientific">Candidatus Eubacterium avistercoris</name>
    <dbReference type="NCBI Taxonomy" id="2838567"/>
    <lineage>
        <taxon>Bacteria</taxon>
        <taxon>Bacillati</taxon>
        <taxon>Bacillota</taxon>
        <taxon>Clostridia</taxon>
        <taxon>Eubacteriales</taxon>
        <taxon>Eubacteriaceae</taxon>
        <taxon>Eubacterium</taxon>
    </lineage>
</organism>
<name>A0A9D2D490_9FIRM</name>
<dbReference type="PANTHER" id="PTHR11328">
    <property type="entry name" value="MAJOR FACILITATOR SUPERFAMILY DOMAIN-CONTAINING PROTEIN"/>
    <property type="match status" value="1"/>
</dbReference>
<evidence type="ECO:0000313" key="3">
    <source>
        <dbReference type="Proteomes" id="UP000824024"/>
    </source>
</evidence>
<feature type="transmembrane region" description="Helical" evidence="1">
    <location>
        <begin position="306"/>
        <end position="325"/>
    </location>
</feature>
<evidence type="ECO:0000313" key="2">
    <source>
        <dbReference type="EMBL" id="HIZ08347.1"/>
    </source>
</evidence>
<dbReference type="InterPro" id="IPR036259">
    <property type="entry name" value="MFS_trans_sf"/>
</dbReference>
<feature type="transmembrane region" description="Helical" evidence="1">
    <location>
        <begin position="23"/>
        <end position="48"/>
    </location>
</feature>
<dbReference type="GO" id="GO:0008643">
    <property type="term" value="P:carbohydrate transport"/>
    <property type="evidence" value="ECO:0007669"/>
    <property type="project" value="InterPro"/>
</dbReference>
<dbReference type="PANTHER" id="PTHR11328:SF24">
    <property type="entry name" value="MAJOR FACILITATOR SUPERFAMILY (MFS) PROFILE DOMAIN-CONTAINING PROTEIN"/>
    <property type="match status" value="1"/>
</dbReference>
<accession>A0A9D2D490</accession>
<dbReference type="NCBIfam" id="TIGR00792">
    <property type="entry name" value="gph"/>
    <property type="match status" value="1"/>
</dbReference>
<dbReference type="Proteomes" id="UP000824024">
    <property type="component" value="Unassembled WGS sequence"/>
</dbReference>
<feature type="transmembrane region" description="Helical" evidence="1">
    <location>
        <begin position="193"/>
        <end position="216"/>
    </location>
</feature>
<feature type="transmembrane region" description="Helical" evidence="1">
    <location>
        <begin position="379"/>
        <end position="399"/>
    </location>
</feature>
<dbReference type="Pfam" id="PF13347">
    <property type="entry name" value="MFS_2"/>
    <property type="match status" value="1"/>
</dbReference>
<feature type="transmembrane region" description="Helical" evidence="1">
    <location>
        <begin position="279"/>
        <end position="299"/>
    </location>
</feature>
<dbReference type="AlphaFoldDB" id="A0A9D2D490"/>
<dbReference type="SUPFAM" id="SSF103473">
    <property type="entry name" value="MFS general substrate transporter"/>
    <property type="match status" value="1"/>
</dbReference>
<keyword evidence="1" id="KW-0472">Membrane</keyword>
<reference evidence="2" key="2">
    <citation type="submission" date="2021-04" db="EMBL/GenBank/DDBJ databases">
        <authorList>
            <person name="Gilroy R."/>
        </authorList>
    </citation>
    <scope>NUCLEOTIDE SEQUENCE</scope>
    <source>
        <strain evidence="2">CHK192-9172</strain>
    </source>
</reference>
<feature type="transmembrane region" description="Helical" evidence="1">
    <location>
        <begin position="54"/>
        <end position="81"/>
    </location>
</feature>
<dbReference type="Gene3D" id="1.20.1250.20">
    <property type="entry name" value="MFS general substrate transporter like domains"/>
    <property type="match status" value="2"/>
</dbReference>
<protein>
    <submittedName>
        <fullName evidence="2">Glycoside-pentoside-hexuronide (GPH):cation symporter</fullName>
    </submittedName>
</protein>
<keyword evidence="1" id="KW-0812">Transmembrane</keyword>
<feature type="transmembrane region" description="Helical" evidence="1">
    <location>
        <begin position="331"/>
        <end position="358"/>
    </location>
</feature>